<feature type="domain" description="DUF4873" evidence="2">
    <location>
        <begin position="5"/>
        <end position="94"/>
    </location>
</feature>
<sequence>MSDGEEDYRGEATIEAGDVTVTARVRLSVRFEPVEGRYRWAGRAAPDPALTAQLRGGIREATVRIGDGSARARLGEPDPWGGIRLTGIGPPPWPAVPAG</sequence>
<evidence type="ECO:0000256" key="1">
    <source>
        <dbReference type="SAM" id="MobiDB-lite"/>
    </source>
</evidence>
<evidence type="ECO:0000313" key="3">
    <source>
        <dbReference type="EMBL" id="MBB4763506.1"/>
    </source>
</evidence>
<dbReference type="Proteomes" id="UP000578112">
    <property type="component" value="Unassembled WGS sequence"/>
</dbReference>
<dbReference type="RefSeq" id="WP_184994814.1">
    <property type="nucleotide sequence ID" value="NZ_BOMK01000020.1"/>
</dbReference>
<evidence type="ECO:0000259" key="2">
    <source>
        <dbReference type="Pfam" id="PF16170"/>
    </source>
</evidence>
<keyword evidence="4" id="KW-1185">Reference proteome</keyword>
<reference evidence="3 4" key="1">
    <citation type="submission" date="2020-08" db="EMBL/GenBank/DDBJ databases">
        <title>Sequencing the genomes of 1000 actinobacteria strains.</title>
        <authorList>
            <person name="Klenk H.-P."/>
        </authorList>
    </citation>
    <scope>NUCLEOTIDE SEQUENCE [LARGE SCALE GENOMIC DNA]</scope>
    <source>
        <strain evidence="3 4">DSM 43149</strain>
    </source>
</reference>
<evidence type="ECO:0000313" key="4">
    <source>
        <dbReference type="Proteomes" id="UP000578112"/>
    </source>
</evidence>
<feature type="region of interest" description="Disordered" evidence="1">
    <location>
        <begin position="69"/>
        <end position="99"/>
    </location>
</feature>
<protein>
    <recommendedName>
        <fullName evidence="2">DUF4873 domain-containing protein</fullName>
    </recommendedName>
</protein>
<accession>A0A7W7MQR5</accession>
<name>A0A7W7MQR5_9ACTN</name>
<feature type="compositionally biased region" description="Pro residues" evidence="1">
    <location>
        <begin position="89"/>
        <end position="99"/>
    </location>
</feature>
<dbReference type="InterPro" id="IPR032371">
    <property type="entry name" value="DUF4873"/>
</dbReference>
<gene>
    <name evidence="3" type="ORF">BJ971_004062</name>
</gene>
<proteinExistence type="predicted"/>
<dbReference type="AlphaFoldDB" id="A0A7W7MQR5"/>
<dbReference type="EMBL" id="JACHNH010000001">
    <property type="protein sequence ID" value="MBB4763506.1"/>
    <property type="molecule type" value="Genomic_DNA"/>
</dbReference>
<comment type="caution">
    <text evidence="3">The sequence shown here is derived from an EMBL/GenBank/DDBJ whole genome shotgun (WGS) entry which is preliminary data.</text>
</comment>
<organism evidence="3 4">
    <name type="scientific">Actinoplanes digitatis</name>
    <dbReference type="NCBI Taxonomy" id="1868"/>
    <lineage>
        <taxon>Bacteria</taxon>
        <taxon>Bacillati</taxon>
        <taxon>Actinomycetota</taxon>
        <taxon>Actinomycetes</taxon>
        <taxon>Micromonosporales</taxon>
        <taxon>Micromonosporaceae</taxon>
        <taxon>Actinoplanes</taxon>
    </lineage>
</organism>
<dbReference type="Pfam" id="PF16170">
    <property type="entry name" value="DUF4873"/>
    <property type="match status" value="1"/>
</dbReference>